<evidence type="ECO:0000313" key="11">
    <source>
        <dbReference type="Proteomes" id="UP001328107"/>
    </source>
</evidence>
<evidence type="ECO:0000256" key="1">
    <source>
        <dbReference type="ARBA" id="ARBA00001954"/>
    </source>
</evidence>
<gene>
    <name evidence="10" type="ORF">PMAYCL1PPCAC_18135</name>
</gene>
<dbReference type="InterPro" id="IPR037151">
    <property type="entry name" value="AlkB-like_sf"/>
</dbReference>
<comment type="cofactor">
    <cofactor evidence="1">
        <name>Fe(2+)</name>
        <dbReference type="ChEBI" id="CHEBI:29033"/>
    </cofactor>
</comment>
<evidence type="ECO:0000256" key="6">
    <source>
        <dbReference type="ARBA" id="ARBA00023002"/>
    </source>
</evidence>
<keyword evidence="4" id="KW-0479">Metal-binding</keyword>
<dbReference type="Pfam" id="PF13532">
    <property type="entry name" value="2OG-FeII_Oxy_2"/>
    <property type="match status" value="1"/>
</dbReference>
<evidence type="ECO:0000256" key="8">
    <source>
        <dbReference type="ARBA" id="ARBA00023242"/>
    </source>
</evidence>
<comment type="caution">
    <text evidence="10">The sequence shown here is derived from an EMBL/GenBank/DDBJ whole genome shotgun (WGS) entry which is preliminary data.</text>
</comment>
<dbReference type="Gene3D" id="2.60.120.590">
    <property type="entry name" value="Alpha-ketoglutarate-dependent dioxygenase AlkB-like"/>
    <property type="match status" value="1"/>
</dbReference>
<dbReference type="AlphaFoldDB" id="A0AAN5I1B4"/>
<dbReference type="PANTHER" id="PTHR46030:SF1">
    <property type="entry name" value="ALPHA-KETOGLUTARATE-DEPENDENT DIOXYGENASE ALKB HOMOLOG 6"/>
    <property type="match status" value="1"/>
</dbReference>
<evidence type="ECO:0000256" key="5">
    <source>
        <dbReference type="ARBA" id="ARBA00022964"/>
    </source>
</evidence>
<dbReference type="InterPro" id="IPR032862">
    <property type="entry name" value="ALKBH6"/>
</dbReference>
<dbReference type="InterPro" id="IPR005123">
    <property type="entry name" value="Oxoglu/Fe-dep_dioxygenase_dom"/>
</dbReference>
<proteinExistence type="inferred from homology"/>
<keyword evidence="7" id="KW-0408">Iron</keyword>
<evidence type="ECO:0000256" key="3">
    <source>
        <dbReference type="ARBA" id="ARBA00007879"/>
    </source>
</evidence>
<keyword evidence="6" id="KW-0560">Oxidoreductase</keyword>
<sequence>MTTVSELVKYDKLILHRVATAPSSVYYIPEFITKDEEESLLNEIYQAPKPKWEVLMNRRLMNYGGIVGKKSLFAVDDFPPPLRSLMNRVSHFLNRPLNHALINEYLPGQGIMAHTDGPAFLPLITTVSLGSSTVLDLYDPVDGNSCASWSERRRGGILLERRSLVVITQSVYEKMLHGISEKTEDTVDETVFNGEKRRGEAIGRDTRVSVTLRIVDKVNTRMTSSLLGGRV</sequence>
<keyword evidence="8" id="KW-0539">Nucleus</keyword>
<evidence type="ECO:0000313" key="10">
    <source>
        <dbReference type="EMBL" id="GMR47940.1"/>
    </source>
</evidence>
<accession>A0AAN5I1B4</accession>
<dbReference type="GO" id="GO:0051213">
    <property type="term" value="F:dioxygenase activity"/>
    <property type="evidence" value="ECO:0007669"/>
    <property type="project" value="UniProtKB-KW"/>
</dbReference>
<evidence type="ECO:0000256" key="4">
    <source>
        <dbReference type="ARBA" id="ARBA00022723"/>
    </source>
</evidence>
<dbReference type="InterPro" id="IPR027450">
    <property type="entry name" value="AlkB-like"/>
</dbReference>
<dbReference type="Proteomes" id="UP001328107">
    <property type="component" value="Unassembled WGS sequence"/>
</dbReference>
<comment type="similarity">
    <text evidence="3">Belongs to the alkB family.</text>
</comment>
<dbReference type="SUPFAM" id="SSF51197">
    <property type="entry name" value="Clavaminate synthase-like"/>
    <property type="match status" value="1"/>
</dbReference>
<organism evidence="10 11">
    <name type="scientific">Pristionchus mayeri</name>
    <dbReference type="NCBI Taxonomy" id="1317129"/>
    <lineage>
        <taxon>Eukaryota</taxon>
        <taxon>Metazoa</taxon>
        <taxon>Ecdysozoa</taxon>
        <taxon>Nematoda</taxon>
        <taxon>Chromadorea</taxon>
        <taxon>Rhabditida</taxon>
        <taxon>Rhabditina</taxon>
        <taxon>Diplogasteromorpha</taxon>
        <taxon>Diplogasteroidea</taxon>
        <taxon>Neodiplogasteridae</taxon>
        <taxon>Pristionchus</taxon>
    </lineage>
</organism>
<name>A0AAN5I1B4_9BILA</name>
<dbReference type="PANTHER" id="PTHR46030">
    <property type="entry name" value="ALPHA-KETOGLUTARATE-DEPENDENT DIOXYGENASE ALKB HOMOLOG 6"/>
    <property type="match status" value="1"/>
</dbReference>
<evidence type="ECO:0000256" key="7">
    <source>
        <dbReference type="ARBA" id="ARBA00023004"/>
    </source>
</evidence>
<dbReference type="GO" id="GO:0046872">
    <property type="term" value="F:metal ion binding"/>
    <property type="evidence" value="ECO:0007669"/>
    <property type="project" value="UniProtKB-KW"/>
</dbReference>
<evidence type="ECO:0000256" key="2">
    <source>
        <dbReference type="ARBA" id="ARBA00004123"/>
    </source>
</evidence>
<dbReference type="GO" id="GO:0005634">
    <property type="term" value="C:nucleus"/>
    <property type="evidence" value="ECO:0007669"/>
    <property type="project" value="UniProtKB-SubCell"/>
</dbReference>
<protein>
    <recommendedName>
        <fullName evidence="9">Fe2OG dioxygenase domain-containing protein</fullName>
    </recommendedName>
</protein>
<keyword evidence="11" id="KW-1185">Reference proteome</keyword>
<comment type="subcellular location">
    <subcellularLocation>
        <location evidence="2">Nucleus</location>
    </subcellularLocation>
</comment>
<reference evidence="11" key="1">
    <citation type="submission" date="2022-10" db="EMBL/GenBank/DDBJ databases">
        <title>Genome assembly of Pristionchus species.</title>
        <authorList>
            <person name="Yoshida K."/>
            <person name="Sommer R.J."/>
        </authorList>
    </citation>
    <scope>NUCLEOTIDE SEQUENCE [LARGE SCALE GENOMIC DNA]</scope>
    <source>
        <strain evidence="11">RS5460</strain>
    </source>
</reference>
<dbReference type="PROSITE" id="PS51471">
    <property type="entry name" value="FE2OG_OXY"/>
    <property type="match status" value="1"/>
</dbReference>
<dbReference type="EMBL" id="BTRK01000004">
    <property type="protein sequence ID" value="GMR47940.1"/>
    <property type="molecule type" value="Genomic_DNA"/>
</dbReference>
<feature type="domain" description="Fe2OG dioxygenase" evidence="9">
    <location>
        <begin position="96"/>
        <end position="216"/>
    </location>
</feature>
<evidence type="ECO:0000259" key="9">
    <source>
        <dbReference type="PROSITE" id="PS51471"/>
    </source>
</evidence>
<keyword evidence="5" id="KW-0223">Dioxygenase</keyword>